<accession>A0A2K3KHY5</accession>
<dbReference type="AlphaFoldDB" id="A0A2K3KHY5"/>
<organism evidence="1 2">
    <name type="scientific">Trifolium pratense</name>
    <name type="common">Red clover</name>
    <dbReference type="NCBI Taxonomy" id="57577"/>
    <lineage>
        <taxon>Eukaryota</taxon>
        <taxon>Viridiplantae</taxon>
        <taxon>Streptophyta</taxon>
        <taxon>Embryophyta</taxon>
        <taxon>Tracheophyta</taxon>
        <taxon>Spermatophyta</taxon>
        <taxon>Magnoliopsida</taxon>
        <taxon>eudicotyledons</taxon>
        <taxon>Gunneridae</taxon>
        <taxon>Pentapetalae</taxon>
        <taxon>rosids</taxon>
        <taxon>fabids</taxon>
        <taxon>Fabales</taxon>
        <taxon>Fabaceae</taxon>
        <taxon>Papilionoideae</taxon>
        <taxon>50 kb inversion clade</taxon>
        <taxon>NPAAA clade</taxon>
        <taxon>Hologalegina</taxon>
        <taxon>IRL clade</taxon>
        <taxon>Trifolieae</taxon>
        <taxon>Trifolium</taxon>
    </lineage>
</organism>
<reference evidence="1 2" key="2">
    <citation type="journal article" date="2017" name="Front. Plant Sci.">
        <title>Gene Classification and Mining of Molecular Markers Useful in Red Clover (Trifolium pratense) Breeding.</title>
        <authorList>
            <person name="Istvanek J."/>
            <person name="Dluhosova J."/>
            <person name="Dluhos P."/>
            <person name="Patkova L."/>
            <person name="Nedelnik J."/>
            <person name="Repkova J."/>
        </authorList>
    </citation>
    <scope>NUCLEOTIDE SEQUENCE [LARGE SCALE GENOMIC DNA]</scope>
    <source>
        <strain evidence="2">cv. Tatra</strain>
        <tissue evidence="1">Young leaves</tissue>
    </source>
</reference>
<dbReference type="ExpressionAtlas" id="A0A2K3KHY5">
    <property type="expression patterns" value="baseline"/>
</dbReference>
<name>A0A2K3KHY5_TRIPR</name>
<dbReference type="Proteomes" id="UP000236291">
    <property type="component" value="Unassembled WGS sequence"/>
</dbReference>
<comment type="caution">
    <text evidence="1">The sequence shown here is derived from an EMBL/GenBank/DDBJ whole genome shotgun (WGS) entry which is preliminary data.</text>
</comment>
<sequence>VKISRLSESQTTAASVDPIIQIGVLNISEVRFKVSMAMSPSQRPRGVLGFWASLMTALGNMENMPLKKFQVNNRVIKYLMYPRDAETEREALNVMQ</sequence>
<feature type="non-terminal residue" evidence="1">
    <location>
        <position position="1"/>
    </location>
</feature>
<gene>
    <name evidence="1" type="ORF">L195_g054773</name>
</gene>
<dbReference type="EMBL" id="ASHM01097087">
    <property type="protein sequence ID" value="PNX65896.1"/>
    <property type="molecule type" value="Genomic_DNA"/>
</dbReference>
<dbReference type="STRING" id="57577.A0A2K3KHY5"/>
<evidence type="ECO:0000313" key="2">
    <source>
        <dbReference type="Proteomes" id="UP000236291"/>
    </source>
</evidence>
<evidence type="ECO:0000313" key="1">
    <source>
        <dbReference type="EMBL" id="PNX65896.1"/>
    </source>
</evidence>
<protein>
    <submittedName>
        <fullName evidence="1">Pleckstrin homology domain-containing protein</fullName>
    </submittedName>
</protein>
<proteinExistence type="predicted"/>
<reference evidence="1 2" key="1">
    <citation type="journal article" date="2014" name="Am. J. Bot.">
        <title>Genome assembly and annotation for red clover (Trifolium pratense; Fabaceae).</title>
        <authorList>
            <person name="Istvanek J."/>
            <person name="Jaros M."/>
            <person name="Krenek A."/>
            <person name="Repkova J."/>
        </authorList>
    </citation>
    <scope>NUCLEOTIDE SEQUENCE [LARGE SCALE GENOMIC DNA]</scope>
    <source>
        <strain evidence="2">cv. Tatra</strain>
        <tissue evidence="1">Young leaves</tissue>
    </source>
</reference>